<protein>
    <submittedName>
        <fullName evidence="1">Uncharacterized protein</fullName>
    </submittedName>
</protein>
<dbReference type="PANTHER" id="PTHR36205">
    <property type="entry name" value="CHROMOSOME 19, WHOLE GENOME SHOTGUN SEQUENCE"/>
    <property type="match status" value="1"/>
</dbReference>
<dbReference type="Proteomes" id="UP000829685">
    <property type="component" value="Unassembled WGS sequence"/>
</dbReference>
<gene>
    <name evidence="1" type="ORF">JX265_007056</name>
</gene>
<evidence type="ECO:0000313" key="1">
    <source>
        <dbReference type="EMBL" id="KAI1868233.1"/>
    </source>
</evidence>
<dbReference type="AlphaFoldDB" id="A0A9P9WKK8"/>
<evidence type="ECO:0000313" key="2">
    <source>
        <dbReference type="Proteomes" id="UP000829685"/>
    </source>
</evidence>
<dbReference type="Pfam" id="PF11885">
    <property type="entry name" value="DUF3405"/>
    <property type="match status" value="1"/>
</dbReference>
<sequence>MDTRMTGHAYHFLQQAAAFAKRQPRKYLWERNSYFYAPAAHGSWQDFMNMVGSSLKGKYTIWGPVAATDGLEIDPLGPKPPVADPSQDSYQWGVGEEADLITFLPIFDVRKTKWVYPDKLWGVSRDLPRRTSPIAQWRLSRKLLNVMHRHTTDGAAVVSEMSGPTWAMLHGLKAVHVPQPIWIDGQWSAKELMSVVNPGEPEAVNGGADSFFNWDHKLDHIMYRLSYMFITQAAEDLYRRWLGYPPDMSQRTDEKIEKFKDPKGRYFYDEGVLNEERYGHLCFPPMWIHTIKNTAREKGPDRPVPVDDWFDETPAEVKNFED</sequence>
<proteinExistence type="predicted"/>
<keyword evidence="2" id="KW-1185">Reference proteome</keyword>
<reference evidence="1" key="1">
    <citation type="submission" date="2021-03" db="EMBL/GenBank/DDBJ databases">
        <title>Revisited historic fungal species revealed as producer of novel bioactive compounds through whole genome sequencing and comparative genomics.</title>
        <authorList>
            <person name="Vignolle G.A."/>
            <person name="Hochenegger N."/>
            <person name="Mach R.L."/>
            <person name="Mach-Aigner A.R."/>
            <person name="Javad Rahimi M."/>
            <person name="Salim K.A."/>
            <person name="Chan C.M."/>
            <person name="Lim L.B.L."/>
            <person name="Cai F."/>
            <person name="Druzhinina I.S."/>
            <person name="U'Ren J.M."/>
            <person name="Derntl C."/>
        </authorList>
    </citation>
    <scope>NUCLEOTIDE SEQUENCE</scope>
    <source>
        <strain evidence="1">TUCIM 5799</strain>
    </source>
</reference>
<dbReference type="EMBL" id="JAFIMR010000017">
    <property type="protein sequence ID" value="KAI1868233.1"/>
    <property type="molecule type" value="Genomic_DNA"/>
</dbReference>
<comment type="caution">
    <text evidence="1">The sequence shown here is derived from an EMBL/GenBank/DDBJ whole genome shotgun (WGS) entry which is preliminary data.</text>
</comment>
<organism evidence="1 2">
    <name type="scientific">Neoarthrinium moseri</name>
    <dbReference type="NCBI Taxonomy" id="1658444"/>
    <lineage>
        <taxon>Eukaryota</taxon>
        <taxon>Fungi</taxon>
        <taxon>Dikarya</taxon>
        <taxon>Ascomycota</taxon>
        <taxon>Pezizomycotina</taxon>
        <taxon>Sordariomycetes</taxon>
        <taxon>Xylariomycetidae</taxon>
        <taxon>Amphisphaeriales</taxon>
        <taxon>Apiosporaceae</taxon>
        <taxon>Neoarthrinium</taxon>
    </lineage>
</organism>
<dbReference type="InterPro" id="IPR021822">
    <property type="entry name" value="DUF3405"/>
</dbReference>
<name>A0A9P9WKK8_9PEZI</name>
<dbReference type="PANTHER" id="PTHR36205:SF4">
    <property type="match status" value="1"/>
</dbReference>
<accession>A0A9P9WKK8</accession>